<gene>
    <name evidence="3" type="ORF">EF807_00435</name>
</gene>
<dbReference type="Proteomes" id="UP000320766">
    <property type="component" value="Unassembled WGS sequence"/>
</dbReference>
<name>A0A520KYW6_9EURY</name>
<evidence type="ECO:0000313" key="3">
    <source>
        <dbReference type="EMBL" id="RZN73622.1"/>
    </source>
</evidence>
<dbReference type="InterPro" id="IPR050194">
    <property type="entry name" value="Glycosyltransferase_grp1"/>
</dbReference>
<dbReference type="SUPFAM" id="SSF53756">
    <property type="entry name" value="UDP-Glycosyltransferase/glycogen phosphorylase"/>
    <property type="match status" value="1"/>
</dbReference>
<sequence length="370" mass="42303">MGHDVVVVTSDIPKGASKSDGIRTYRFKAIDIPYVPYVFNLKKKINLIDGDIFHSHSPSPFFSKAIDKRPHVITYHSDLEVPPSVGRLKIPRPLRGMIDHLYEKMYARPILDSCDAIIATSKSYADSSPILCDYRYEVIPNAINIKKFDAVLFENLRFSSLRTKVVANRRFAYPKNRRFLRNSQSPHPERKPKVLFVGRLFQGKGIEYLIRTAPRVIKEVPQARYTIVGDGEERDRLERLTKKLNVHEYVKFTGFIRFEELVKMYAESSVLVLPSITRLENFGIVLLEAMACRTPVIASKIPGVMDLVTTENGLLVEPKSVEGLAEAIISIIHDENKVIKMGEKGRRLVDEEYNWDVVGTKIIDLYRKLI</sequence>
<keyword evidence="3" id="KW-0808">Transferase</keyword>
<feature type="domain" description="Glycosyl transferase family 1" evidence="1">
    <location>
        <begin position="184"/>
        <end position="347"/>
    </location>
</feature>
<dbReference type="InterPro" id="IPR001296">
    <property type="entry name" value="Glyco_trans_1"/>
</dbReference>
<accession>A0A520KYW6</accession>
<feature type="domain" description="Glycosyltransferase subfamily 4-like N-terminal" evidence="2">
    <location>
        <begin position="1"/>
        <end position="146"/>
    </location>
</feature>
<dbReference type="AlphaFoldDB" id="A0A520KYW6"/>
<dbReference type="InterPro" id="IPR028098">
    <property type="entry name" value="Glyco_trans_4-like_N"/>
</dbReference>
<organism evidence="3 4">
    <name type="scientific">Candidatus Methanolliviera hydrocarbonicum</name>
    <dbReference type="NCBI Taxonomy" id="2491085"/>
    <lineage>
        <taxon>Archaea</taxon>
        <taxon>Methanobacteriati</taxon>
        <taxon>Methanobacteriota</taxon>
        <taxon>Candidatus Methanoliparia</taxon>
        <taxon>Candidatus Methanoliparales</taxon>
        <taxon>Candidatus Methanollivieraceae</taxon>
        <taxon>Candidatus Methanolliviera</taxon>
    </lineage>
</organism>
<evidence type="ECO:0000259" key="1">
    <source>
        <dbReference type="Pfam" id="PF00534"/>
    </source>
</evidence>
<reference evidence="3 4" key="1">
    <citation type="journal article" date="2019" name="Nat. Microbiol.">
        <title>Wide diversity of methane and short-chain alkane metabolisms in uncultured archaea.</title>
        <authorList>
            <person name="Borrel G."/>
            <person name="Adam P.S."/>
            <person name="McKay L.J."/>
            <person name="Chen L.X."/>
            <person name="Sierra-Garcia I.N."/>
            <person name="Sieber C.M."/>
            <person name="Letourneur Q."/>
            <person name="Ghozlane A."/>
            <person name="Andersen G.L."/>
            <person name="Li W.J."/>
            <person name="Hallam S.J."/>
            <person name="Muyzer G."/>
            <person name="de Oliveira V.M."/>
            <person name="Inskeep W.P."/>
            <person name="Banfield J.F."/>
            <person name="Gribaldo S."/>
        </authorList>
    </citation>
    <scope>NUCLEOTIDE SEQUENCE [LARGE SCALE GENOMIC DNA]</scope>
    <source>
        <strain evidence="3">NM1b</strain>
    </source>
</reference>
<dbReference type="GO" id="GO:0016757">
    <property type="term" value="F:glycosyltransferase activity"/>
    <property type="evidence" value="ECO:0007669"/>
    <property type="project" value="InterPro"/>
</dbReference>
<protein>
    <submittedName>
        <fullName evidence="3">Glycosyltransferase family 1 protein</fullName>
    </submittedName>
</protein>
<dbReference type="PANTHER" id="PTHR45947">
    <property type="entry name" value="SULFOQUINOVOSYL TRANSFERASE SQD2"/>
    <property type="match status" value="1"/>
</dbReference>
<dbReference type="PANTHER" id="PTHR45947:SF3">
    <property type="entry name" value="SULFOQUINOVOSYL TRANSFERASE SQD2"/>
    <property type="match status" value="1"/>
</dbReference>
<dbReference type="Pfam" id="PF13439">
    <property type="entry name" value="Glyco_transf_4"/>
    <property type="match status" value="1"/>
</dbReference>
<comment type="caution">
    <text evidence="3">The sequence shown here is derived from an EMBL/GenBank/DDBJ whole genome shotgun (WGS) entry which is preliminary data.</text>
</comment>
<dbReference type="Pfam" id="PF00534">
    <property type="entry name" value="Glycos_transf_1"/>
    <property type="match status" value="1"/>
</dbReference>
<proteinExistence type="predicted"/>
<evidence type="ECO:0000313" key="4">
    <source>
        <dbReference type="Proteomes" id="UP000320766"/>
    </source>
</evidence>
<dbReference type="EMBL" id="RXIL01000007">
    <property type="protein sequence ID" value="RZN73622.1"/>
    <property type="molecule type" value="Genomic_DNA"/>
</dbReference>
<dbReference type="CDD" id="cd03801">
    <property type="entry name" value="GT4_PimA-like"/>
    <property type="match status" value="1"/>
</dbReference>
<dbReference type="Gene3D" id="3.40.50.2000">
    <property type="entry name" value="Glycogen Phosphorylase B"/>
    <property type="match status" value="2"/>
</dbReference>
<evidence type="ECO:0000259" key="2">
    <source>
        <dbReference type="Pfam" id="PF13439"/>
    </source>
</evidence>